<name>A0AA88ZQH8_CLONO</name>
<dbReference type="InterPro" id="IPR045507">
    <property type="entry name" value="DUF6483"/>
</dbReference>
<organism evidence="1 2">
    <name type="scientific">Clostridium novyi A str. 4570</name>
    <dbReference type="NCBI Taxonomy" id="1444290"/>
    <lineage>
        <taxon>Bacteria</taxon>
        <taxon>Bacillati</taxon>
        <taxon>Bacillota</taxon>
        <taxon>Clostridia</taxon>
        <taxon>Eubacteriales</taxon>
        <taxon>Clostridiaceae</taxon>
        <taxon>Clostridium</taxon>
    </lineage>
</organism>
<evidence type="ECO:0000313" key="1">
    <source>
        <dbReference type="EMBL" id="KGN02636.1"/>
    </source>
</evidence>
<comment type="caution">
    <text evidence="1">The sequence shown here is derived from an EMBL/GenBank/DDBJ whole genome shotgun (WGS) entry which is preliminary data.</text>
</comment>
<dbReference type="AlphaFoldDB" id="A0AA88ZQH8"/>
<dbReference type="Pfam" id="PF20092">
    <property type="entry name" value="DUF6483"/>
    <property type="match status" value="1"/>
</dbReference>
<proteinExistence type="predicted"/>
<accession>A0AA88ZQH8</accession>
<gene>
    <name evidence="1" type="ORF">Z969_03865</name>
</gene>
<evidence type="ECO:0000313" key="2">
    <source>
        <dbReference type="Proteomes" id="UP000030016"/>
    </source>
</evidence>
<protein>
    <submittedName>
        <fullName evidence="1">Uncharacterized protein</fullName>
    </submittedName>
</protein>
<dbReference type="Proteomes" id="UP000030016">
    <property type="component" value="Unassembled WGS sequence"/>
</dbReference>
<dbReference type="RefSeq" id="WP_039249223.1">
    <property type="nucleotide sequence ID" value="NZ_JDRX01000006.1"/>
</dbReference>
<sequence>MDLEKLAKECGEKLGRFLFDRKEEIMEKINIEKLTPKDIFKICFNKLLHEGNYNKAEDLLFEELKKNNSPEVYEIALQFYNSLEKKSDEELSAHNFPRDEIYQGLNDIQKFKPNV</sequence>
<dbReference type="EMBL" id="JDRX01000006">
    <property type="protein sequence ID" value="KGN02636.1"/>
    <property type="molecule type" value="Genomic_DNA"/>
</dbReference>
<reference evidence="1 2" key="1">
    <citation type="submission" date="2014-01" db="EMBL/GenBank/DDBJ databases">
        <title>Plasmidome dynamics in the species complex Clostridium novyi sensu lato converts strains of independent lineages into distinctly different pathogens.</title>
        <authorList>
            <person name="Skarin H."/>
            <person name="Segerman B."/>
        </authorList>
    </citation>
    <scope>NUCLEOTIDE SEQUENCE [LARGE SCALE GENOMIC DNA]</scope>
    <source>
        <strain evidence="1 2">4570</strain>
    </source>
</reference>